<dbReference type="Proteomes" id="UP001499863">
    <property type="component" value="Unassembled WGS sequence"/>
</dbReference>
<evidence type="ECO:0000313" key="2">
    <source>
        <dbReference type="Proteomes" id="UP001499863"/>
    </source>
</evidence>
<evidence type="ECO:0008006" key="3">
    <source>
        <dbReference type="Google" id="ProtNLM"/>
    </source>
</evidence>
<organism evidence="1 2">
    <name type="scientific">Kitasatospora putterlickiae</name>
    <dbReference type="NCBI Taxonomy" id="221725"/>
    <lineage>
        <taxon>Bacteria</taxon>
        <taxon>Bacillati</taxon>
        <taxon>Actinomycetota</taxon>
        <taxon>Actinomycetes</taxon>
        <taxon>Kitasatosporales</taxon>
        <taxon>Streptomycetaceae</taxon>
        <taxon>Kitasatospora</taxon>
    </lineage>
</organism>
<accession>A0ABP4IGH9</accession>
<proteinExistence type="predicted"/>
<dbReference type="RefSeq" id="WP_344328389.1">
    <property type="nucleotide sequence ID" value="NZ_BAAAKJ010000054.1"/>
</dbReference>
<name>A0ABP4IGH9_9ACTN</name>
<protein>
    <recommendedName>
        <fullName evidence="3">Polymer-forming cytoskeletal protein</fullName>
    </recommendedName>
</protein>
<comment type="caution">
    <text evidence="1">The sequence shown here is derived from an EMBL/GenBank/DDBJ whole genome shotgun (WGS) entry which is preliminary data.</text>
</comment>
<sequence>MNITTTLHSWDESVALFEGRGLPEDSYQNLYEEEYDVHTGDLAVEGHFDLDAAEPDGTGYIVDGDLTVDGAILNLDDGCPALIVLGDLRAAAVHLEGDAKLLVRGDVRVGAFVGHMTDKLVMISGDLRAQVTILSSEFEPDLVGGTLYGPVLAPPYLAPDRDAPPVAPESVLVPEVLRAEGEDDHDELRGFDTPGVHGGRLLERVEAGLPVALGDAAATAR</sequence>
<reference evidence="2" key="1">
    <citation type="journal article" date="2019" name="Int. J. Syst. Evol. Microbiol.">
        <title>The Global Catalogue of Microorganisms (GCM) 10K type strain sequencing project: providing services to taxonomists for standard genome sequencing and annotation.</title>
        <authorList>
            <consortium name="The Broad Institute Genomics Platform"/>
            <consortium name="The Broad Institute Genome Sequencing Center for Infectious Disease"/>
            <person name="Wu L."/>
            <person name="Ma J."/>
        </authorList>
    </citation>
    <scope>NUCLEOTIDE SEQUENCE [LARGE SCALE GENOMIC DNA]</scope>
    <source>
        <strain evidence="2">JCM 12393</strain>
    </source>
</reference>
<keyword evidence="2" id="KW-1185">Reference proteome</keyword>
<dbReference type="EMBL" id="BAAAKJ010000054">
    <property type="protein sequence ID" value="GAA1387040.1"/>
    <property type="molecule type" value="Genomic_DNA"/>
</dbReference>
<gene>
    <name evidence="1" type="ORF">GCM10009639_11580</name>
</gene>
<evidence type="ECO:0000313" key="1">
    <source>
        <dbReference type="EMBL" id="GAA1387040.1"/>
    </source>
</evidence>